<feature type="domain" description="HIT" evidence="4">
    <location>
        <begin position="10"/>
        <end position="118"/>
    </location>
</feature>
<dbReference type="PROSITE" id="PS00892">
    <property type="entry name" value="HIT_1"/>
    <property type="match status" value="1"/>
</dbReference>
<dbReference type="AlphaFoldDB" id="A0A1H6DZM2"/>
<protein>
    <submittedName>
        <fullName evidence="5">Histidine triad (HIT) family protein</fullName>
    </submittedName>
</protein>
<evidence type="ECO:0000313" key="5">
    <source>
        <dbReference type="EMBL" id="SEG90105.1"/>
    </source>
</evidence>
<dbReference type="PRINTS" id="PR00332">
    <property type="entry name" value="HISTRIAD"/>
</dbReference>
<keyword evidence="6" id="KW-1185">Reference proteome</keyword>
<feature type="short sequence motif" description="Histidine triad motif" evidence="2 3">
    <location>
        <begin position="102"/>
        <end position="106"/>
    </location>
</feature>
<dbReference type="PANTHER" id="PTHR46648">
    <property type="entry name" value="HIT FAMILY PROTEIN 1"/>
    <property type="match status" value="1"/>
</dbReference>
<dbReference type="GO" id="GO:0009117">
    <property type="term" value="P:nucleotide metabolic process"/>
    <property type="evidence" value="ECO:0007669"/>
    <property type="project" value="TreeGrafter"/>
</dbReference>
<dbReference type="OrthoDB" id="9784774at2"/>
<dbReference type="InterPro" id="IPR036265">
    <property type="entry name" value="HIT-like_sf"/>
</dbReference>
<dbReference type="PROSITE" id="PS51084">
    <property type="entry name" value="HIT_2"/>
    <property type="match status" value="1"/>
</dbReference>
<dbReference type="Pfam" id="PF01230">
    <property type="entry name" value="HIT"/>
    <property type="match status" value="1"/>
</dbReference>
<accession>A0A1H6DZM2</accession>
<dbReference type="Gene3D" id="3.30.428.10">
    <property type="entry name" value="HIT-like"/>
    <property type="match status" value="1"/>
</dbReference>
<dbReference type="PANTHER" id="PTHR46648:SF1">
    <property type="entry name" value="ADENOSINE 5'-MONOPHOSPHORAMIDASE HNT1"/>
    <property type="match status" value="1"/>
</dbReference>
<dbReference type="InterPro" id="IPR011146">
    <property type="entry name" value="HIT-like"/>
</dbReference>
<dbReference type="EMBL" id="FNVO01000025">
    <property type="protein sequence ID" value="SEG90105.1"/>
    <property type="molecule type" value="Genomic_DNA"/>
</dbReference>
<evidence type="ECO:0000256" key="1">
    <source>
        <dbReference type="PIRSR" id="PIRSR601310-1"/>
    </source>
</evidence>
<evidence type="ECO:0000313" key="6">
    <source>
        <dbReference type="Proteomes" id="UP000236723"/>
    </source>
</evidence>
<reference evidence="6" key="1">
    <citation type="submission" date="2016-10" db="EMBL/GenBank/DDBJ databases">
        <authorList>
            <person name="Varghese N."/>
            <person name="Submissions S."/>
        </authorList>
    </citation>
    <scope>NUCLEOTIDE SEQUENCE [LARGE SCALE GENOMIC DNA]</scope>
    <source>
        <strain evidence="6">DSM 43163</strain>
    </source>
</reference>
<sequence length="140" mass="15632">MNVATSSSCVFCRIVEGSEAAEIIYESDRSVAFLDIAQATRGHTLVVPRTHRRDLSDIEVDEAAAVMSAVVWVSNRLTRRLQAPGINLWHASGETAWQSVFHFHIHVVPRYTTADLAKPWTEAESPLESLRGLADHIRRP</sequence>
<dbReference type="Proteomes" id="UP000236723">
    <property type="component" value="Unassembled WGS sequence"/>
</dbReference>
<dbReference type="InterPro" id="IPR001310">
    <property type="entry name" value="Histidine_triad_HIT"/>
</dbReference>
<evidence type="ECO:0000256" key="2">
    <source>
        <dbReference type="PIRSR" id="PIRSR601310-3"/>
    </source>
</evidence>
<organism evidence="5 6">
    <name type="scientific">Thermomonospora echinospora</name>
    <dbReference type="NCBI Taxonomy" id="1992"/>
    <lineage>
        <taxon>Bacteria</taxon>
        <taxon>Bacillati</taxon>
        <taxon>Actinomycetota</taxon>
        <taxon>Actinomycetes</taxon>
        <taxon>Streptosporangiales</taxon>
        <taxon>Thermomonosporaceae</taxon>
        <taxon>Thermomonospora</taxon>
    </lineage>
</organism>
<gene>
    <name evidence="5" type="ORF">SAMN04489712_12540</name>
</gene>
<dbReference type="InterPro" id="IPR019808">
    <property type="entry name" value="Histidine_triad_CS"/>
</dbReference>
<evidence type="ECO:0000256" key="3">
    <source>
        <dbReference type="PROSITE-ProRule" id="PRU00464"/>
    </source>
</evidence>
<proteinExistence type="predicted"/>
<name>A0A1H6DZM2_9ACTN</name>
<dbReference type="SUPFAM" id="SSF54197">
    <property type="entry name" value="HIT-like"/>
    <property type="match status" value="1"/>
</dbReference>
<evidence type="ECO:0000259" key="4">
    <source>
        <dbReference type="PROSITE" id="PS51084"/>
    </source>
</evidence>
<dbReference type="RefSeq" id="WP_160147189.1">
    <property type="nucleotide sequence ID" value="NZ_FNVO01000025.1"/>
</dbReference>
<feature type="active site" description="Tele-AMP-histidine intermediate" evidence="1">
    <location>
        <position position="104"/>
    </location>
</feature>
<dbReference type="GO" id="GO:0003824">
    <property type="term" value="F:catalytic activity"/>
    <property type="evidence" value="ECO:0007669"/>
    <property type="project" value="InterPro"/>
</dbReference>